<reference evidence="14" key="5">
    <citation type="journal article" date="2018" name="Nat. Plants">
        <title>Whole-genome landscape of Medicago truncatula symbiotic genes.</title>
        <authorList>
            <person name="Pecrix Y."/>
            <person name="Gamas P."/>
            <person name="Carrere S."/>
        </authorList>
    </citation>
    <scope>NUCLEOTIDE SEQUENCE</scope>
    <source>
        <tissue evidence="14">Leaves</tissue>
    </source>
</reference>
<dbReference type="GO" id="GO:0098552">
    <property type="term" value="C:side of membrane"/>
    <property type="evidence" value="ECO:0007669"/>
    <property type="project" value="UniProtKB-KW"/>
</dbReference>
<dbReference type="PANTHER" id="PTHR33021:SF234">
    <property type="entry name" value="EARLY NODULIN-LIKE PROTEIN 7"/>
    <property type="match status" value="1"/>
</dbReference>
<evidence type="ECO:0000259" key="12">
    <source>
        <dbReference type="PROSITE" id="PS51485"/>
    </source>
</evidence>
<dbReference type="GO" id="GO:0005886">
    <property type="term" value="C:plasma membrane"/>
    <property type="evidence" value="ECO:0000318"/>
    <property type="project" value="GO_Central"/>
</dbReference>
<keyword evidence="2" id="KW-1003">Cell membrane</keyword>
<reference evidence="13 16" key="1">
    <citation type="journal article" date="2011" name="Nature">
        <title>The Medicago genome provides insight into the evolution of rhizobial symbioses.</title>
        <authorList>
            <person name="Young N.D."/>
            <person name="Debelle F."/>
            <person name="Oldroyd G.E."/>
            <person name="Geurts R."/>
            <person name="Cannon S.B."/>
            <person name="Udvardi M.K."/>
            <person name="Benedito V.A."/>
            <person name="Mayer K.F."/>
            <person name="Gouzy J."/>
            <person name="Schoof H."/>
            <person name="Van de Peer Y."/>
            <person name="Proost S."/>
            <person name="Cook D.R."/>
            <person name="Meyers B.C."/>
            <person name="Spannagl M."/>
            <person name="Cheung F."/>
            <person name="De Mita S."/>
            <person name="Krishnakumar V."/>
            <person name="Gundlach H."/>
            <person name="Zhou S."/>
            <person name="Mudge J."/>
            <person name="Bharti A.K."/>
            <person name="Murray J.D."/>
            <person name="Naoumkina M.A."/>
            <person name="Rosen B."/>
            <person name="Silverstein K.A."/>
            <person name="Tang H."/>
            <person name="Rombauts S."/>
            <person name="Zhao P.X."/>
            <person name="Zhou P."/>
            <person name="Barbe V."/>
            <person name="Bardou P."/>
            <person name="Bechner M."/>
            <person name="Bellec A."/>
            <person name="Berger A."/>
            <person name="Berges H."/>
            <person name="Bidwell S."/>
            <person name="Bisseling T."/>
            <person name="Choisne N."/>
            <person name="Couloux A."/>
            <person name="Denny R."/>
            <person name="Deshpande S."/>
            <person name="Dai X."/>
            <person name="Doyle J.J."/>
            <person name="Dudez A.M."/>
            <person name="Farmer A.D."/>
            <person name="Fouteau S."/>
            <person name="Franken C."/>
            <person name="Gibelin C."/>
            <person name="Gish J."/>
            <person name="Goldstein S."/>
            <person name="Gonzalez A.J."/>
            <person name="Green P.J."/>
            <person name="Hallab A."/>
            <person name="Hartog M."/>
            <person name="Hua A."/>
            <person name="Humphray S.J."/>
            <person name="Jeong D.H."/>
            <person name="Jing Y."/>
            <person name="Jocker A."/>
            <person name="Kenton S.M."/>
            <person name="Kim D.J."/>
            <person name="Klee K."/>
            <person name="Lai H."/>
            <person name="Lang C."/>
            <person name="Lin S."/>
            <person name="Macmil S.L."/>
            <person name="Magdelenat G."/>
            <person name="Matthews L."/>
            <person name="McCorrison J."/>
            <person name="Monaghan E.L."/>
            <person name="Mun J.H."/>
            <person name="Najar F.Z."/>
            <person name="Nicholson C."/>
            <person name="Noirot C."/>
            <person name="O'Bleness M."/>
            <person name="Paule C.R."/>
            <person name="Poulain J."/>
            <person name="Prion F."/>
            <person name="Qin B."/>
            <person name="Qu C."/>
            <person name="Retzel E.F."/>
            <person name="Riddle C."/>
            <person name="Sallet E."/>
            <person name="Samain S."/>
            <person name="Samson N."/>
            <person name="Sanders I."/>
            <person name="Saurat O."/>
            <person name="Scarpelli C."/>
            <person name="Schiex T."/>
            <person name="Segurens B."/>
            <person name="Severin A.J."/>
            <person name="Sherrier D.J."/>
            <person name="Shi R."/>
            <person name="Sims S."/>
            <person name="Singer S.R."/>
            <person name="Sinharoy S."/>
            <person name="Sterck L."/>
            <person name="Viollet A."/>
            <person name="Wang B.B."/>
            <person name="Wang K."/>
            <person name="Wang M."/>
            <person name="Wang X."/>
            <person name="Warfsmann J."/>
            <person name="Weissenbach J."/>
            <person name="White D.D."/>
            <person name="White J.D."/>
            <person name="Wiley G.B."/>
            <person name="Wincker P."/>
            <person name="Xing Y."/>
            <person name="Yang L."/>
            <person name="Yao Z."/>
            <person name="Ying F."/>
            <person name="Zhai J."/>
            <person name="Zhou L."/>
            <person name="Zuber A."/>
            <person name="Denarie J."/>
            <person name="Dixon R.A."/>
            <person name="May G.D."/>
            <person name="Schwartz D.C."/>
            <person name="Rogers J."/>
            <person name="Quetier F."/>
            <person name="Town C.D."/>
            <person name="Roe B.A."/>
        </authorList>
    </citation>
    <scope>NUCLEOTIDE SEQUENCE [LARGE SCALE GENOMIC DNA]</scope>
    <source>
        <strain evidence="13">A17</strain>
        <strain evidence="15 16">cv. Jemalong A17</strain>
    </source>
</reference>
<evidence type="ECO:0000256" key="5">
    <source>
        <dbReference type="ARBA" id="ARBA00023136"/>
    </source>
</evidence>
<dbReference type="Proteomes" id="UP000002051">
    <property type="component" value="Chromosome 2"/>
</dbReference>
<evidence type="ECO:0000313" key="15">
    <source>
        <dbReference type="EnsemblPlants" id="AES67946"/>
    </source>
</evidence>
<evidence type="ECO:0000313" key="14">
    <source>
        <dbReference type="EMBL" id="RHN76357.1"/>
    </source>
</evidence>
<evidence type="ECO:0000256" key="2">
    <source>
        <dbReference type="ARBA" id="ARBA00022475"/>
    </source>
</evidence>
<dbReference type="SUPFAM" id="SSF49503">
    <property type="entry name" value="Cupredoxins"/>
    <property type="match status" value="1"/>
</dbReference>
<reference evidence="15" key="3">
    <citation type="submission" date="2015-04" db="UniProtKB">
        <authorList>
            <consortium name="EnsemblPlants"/>
        </authorList>
    </citation>
    <scope>IDENTIFICATION</scope>
    <source>
        <strain evidence="15">cv. Jemalong A17</strain>
    </source>
</reference>
<dbReference type="GO" id="GO:0009055">
    <property type="term" value="F:electron transfer activity"/>
    <property type="evidence" value="ECO:0007669"/>
    <property type="project" value="InterPro"/>
</dbReference>
<name>G7IUM2_MEDTR</name>
<keyword evidence="3" id="KW-0336">GPI-anchor</keyword>
<accession>A0A0C3V9A2</accession>
<dbReference type="InterPro" id="IPR041846">
    <property type="entry name" value="ENL_dom"/>
</dbReference>
<keyword evidence="4 11" id="KW-0732">Signal</keyword>
<dbReference type="EMBL" id="CM001218">
    <property type="protein sequence ID" value="AES67946.2"/>
    <property type="molecule type" value="Genomic_DNA"/>
</dbReference>
<feature type="signal peptide" evidence="11">
    <location>
        <begin position="1"/>
        <end position="23"/>
    </location>
</feature>
<dbReference type="EMBL" id="PSQE01000002">
    <property type="protein sequence ID" value="RHN76357.1"/>
    <property type="molecule type" value="Genomic_DNA"/>
</dbReference>
<evidence type="ECO:0000256" key="11">
    <source>
        <dbReference type="SAM" id="SignalP"/>
    </source>
</evidence>
<dbReference type="PANTHER" id="PTHR33021">
    <property type="entry name" value="BLUE COPPER PROTEIN"/>
    <property type="match status" value="1"/>
</dbReference>
<gene>
    <name evidence="15" type="primary">11430672</name>
    <name evidence="13" type="ordered locus">MTR_2g101300</name>
    <name evidence="14" type="ORF">MtrunA17_Chr2g0331181</name>
</gene>
<keyword evidence="7" id="KW-0325">Glycoprotein</keyword>
<dbReference type="Proteomes" id="UP000265566">
    <property type="component" value="Chromosome 2"/>
</dbReference>
<dbReference type="InterPro" id="IPR039391">
    <property type="entry name" value="Phytocyanin-like"/>
</dbReference>
<dbReference type="PaxDb" id="3880-AES67946"/>
<evidence type="ECO:0000313" key="17">
    <source>
        <dbReference type="Proteomes" id="UP000265566"/>
    </source>
</evidence>
<evidence type="ECO:0000256" key="9">
    <source>
        <dbReference type="ARBA" id="ARBA00035011"/>
    </source>
</evidence>
<dbReference type="CDD" id="cd11019">
    <property type="entry name" value="OsENODL1_like"/>
    <property type="match status" value="1"/>
</dbReference>
<dbReference type="eggNOG" id="ENOG502S0M1">
    <property type="taxonomic scope" value="Eukaryota"/>
</dbReference>
<feature type="region of interest" description="Disordered" evidence="10">
    <location>
        <begin position="132"/>
        <end position="155"/>
    </location>
</feature>
<dbReference type="STRING" id="3880.G7IUM2"/>
<dbReference type="InterPro" id="IPR003245">
    <property type="entry name" value="Phytocyanin_dom"/>
</dbReference>
<evidence type="ECO:0000313" key="13">
    <source>
        <dbReference type="EMBL" id="AES67946.2"/>
    </source>
</evidence>
<keyword evidence="6" id="KW-1015">Disulfide bond</keyword>
<evidence type="ECO:0000256" key="7">
    <source>
        <dbReference type="ARBA" id="ARBA00023180"/>
    </source>
</evidence>
<keyword evidence="8" id="KW-0449">Lipoprotein</keyword>
<dbReference type="AlphaFoldDB" id="G7IUM2"/>
<protein>
    <submittedName>
        <fullName evidence="13">Plastocyanin-like domain protein</fullName>
    </submittedName>
    <submittedName>
        <fullName evidence="14">Putative cupredoxin</fullName>
    </submittedName>
</protein>
<comment type="subcellular location">
    <subcellularLocation>
        <location evidence="1">Cell membrane</location>
        <topology evidence="1">Lipid-anchor</topology>
        <topology evidence="1">GPI-anchor</topology>
    </subcellularLocation>
</comment>
<keyword evidence="5" id="KW-0472">Membrane</keyword>
<evidence type="ECO:0000256" key="8">
    <source>
        <dbReference type="ARBA" id="ARBA00023288"/>
    </source>
</evidence>
<dbReference type="Pfam" id="PF02298">
    <property type="entry name" value="Cu_bind_like"/>
    <property type="match status" value="1"/>
</dbReference>
<dbReference type="KEGG" id="mtr:11430672"/>
<dbReference type="OrthoDB" id="1933543at2759"/>
<dbReference type="EnsemblPlants" id="AES67946">
    <property type="protein sequence ID" value="AES67946"/>
    <property type="gene ID" value="MTR_2g101300"/>
</dbReference>
<accession>G7IUM2</accession>
<dbReference type="InterPro" id="IPR008972">
    <property type="entry name" value="Cupredoxin"/>
</dbReference>
<keyword evidence="16" id="KW-1185">Reference proteome</keyword>
<feature type="chain" id="PRO_5014572443" evidence="11">
    <location>
        <begin position="24"/>
        <end position="190"/>
    </location>
</feature>
<comment type="similarity">
    <text evidence="9">Belongs to the early nodulin-like (ENODL) family.</text>
</comment>
<evidence type="ECO:0000256" key="10">
    <source>
        <dbReference type="SAM" id="MobiDB-lite"/>
    </source>
</evidence>
<evidence type="ECO:0000313" key="16">
    <source>
        <dbReference type="Proteomes" id="UP000002051"/>
    </source>
</evidence>
<evidence type="ECO:0000256" key="6">
    <source>
        <dbReference type="ARBA" id="ARBA00023157"/>
    </source>
</evidence>
<feature type="domain" description="Phytocyanin" evidence="12">
    <location>
        <begin position="25"/>
        <end position="127"/>
    </location>
</feature>
<dbReference type="Gene3D" id="2.60.40.420">
    <property type="entry name" value="Cupredoxins - blue copper proteins"/>
    <property type="match status" value="1"/>
</dbReference>
<dbReference type="FunFam" id="2.60.40.420:FF:000010">
    <property type="entry name" value="Early nodulin-like protein 1"/>
    <property type="match status" value="1"/>
</dbReference>
<evidence type="ECO:0000256" key="4">
    <source>
        <dbReference type="ARBA" id="ARBA00022729"/>
    </source>
</evidence>
<organism evidence="13 16">
    <name type="scientific">Medicago truncatula</name>
    <name type="common">Barrel medic</name>
    <name type="synonym">Medicago tribuloides</name>
    <dbReference type="NCBI Taxonomy" id="3880"/>
    <lineage>
        <taxon>Eukaryota</taxon>
        <taxon>Viridiplantae</taxon>
        <taxon>Streptophyta</taxon>
        <taxon>Embryophyta</taxon>
        <taxon>Tracheophyta</taxon>
        <taxon>Spermatophyta</taxon>
        <taxon>Magnoliopsida</taxon>
        <taxon>eudicotyledons</taxon>
        <taxon>Gunneridae</taxon>
        <taxon>Pentapetalae</taxon>
        <taxon>rosids</taxon>
        <taxon>fabids</taxon>
        <taxon>Fabales</taxon>
        <taxon>Fabaceae</taxon>
        <taxon>Papilionoideae</taxon>
        <taxon>50 kb inversion clade</taxon>
        <taxon>NPAAA clade</taxon>
        <taxon>Hologalegina</taxon>
        <taxon>IRL clade</taxon>
        <taxon>Trifolieae</taxon>
        <taxon>Medicago</taxon>
    </lineage>
</organism>
<evidence type="ECO:0000256" key="3">
    <source>
        <dbReference type="ARBA" id="ARBA00022622"/>
    </source>
</evidence>
<sequence length="190" mass="20934">MSSFIFNCFIIFMAATTFTCVQSAKQFQVGGRLGWREPEPNNTAFYTQWAERNRFQIGDSLVFEYENDSVLTVEKFDYFNCDASQPITTFTNGKSTLNLDRSGPFYFISGTDEHCSHGQKLLVEVMAPHPIPASPPTTISNPPEGSSPIMAPANSPYSSDSIEASSSSMVVTSSFMLTLVTFGIVMMLAL</sequence>
<reference evidence="13 16" key="2">
    <citation type="journal article" date="2014" name="BMC Genomics">
        <title>An improved genome release (version Mt4.0) for the model legume Medicago truncatula.</title>
        <authorList>
            <person name="Tang H."/>
            <person name="Krishnakumar V."/>
            <person name="Bidwell S."/>
            <person name="Rosen B."/>
            <person name="Chan A."/>
            <person name="Zhou S."/>
            <person name="Gentzbittel L."/>
            <person name="Childs K.L."/>
            <person name="Yandell M."/>
            <person name="Gundlach H."/>
            <person name="Mayer K.F."/>
            <person name="Schwartz D.C."/>
            <person name="Town C.D."/>
        </authorList>
    </citation>
    <scope>GENOME REANNOTATION</scope>
    <source>
        <strain evidence="15 16">cv. Jemalong A17</strain>
    </source>
</reference>
<dbReference type="PROSITE" id="PS51485">
    <property type="entry name" value="PHYTOCYANIN"/>
    <property type="match status" value="1"/>
</dbReference>
<dbReference type="Gramene" id="rna12668">
    <property type="protein sequence ID" value="RHN76357.1"/>
    <property type="gene ID" value="gene12668"/>
</dbReference>
<reference evidence="17" key="4">
    <citation type="journal article" date="2018" name="Nat. Plants">
        <title>Whole-genome landscape of Medicago truncatula symbiotic genes.</title>
        <authorList>
            <person name="Pecrix Y."/>
            <person name="Staton S.E."/>
            <person name="Sallet E."/>
            <person name="Lelandais-Briere C."/>
            <person name="Moreau S."/>
            <person name="Carrere S."/>
            <person name="Blein T."/>
            <person name="Jardinaud M.F."/>
            <person name="Latrasse D."/>
            <person name="Zouine M."/>
            <person name="Zahm M."/>
            <person name="Kreplak J."/>
            <person name="Mayjonade B."/>
            <person name="Satge C."/>
            <person name="Perez M."/>
            <person name="Cauet S."/>
            <person name="Marande W."/>
            <person name="Chantry-Darmon C."/>
            <person name="Lopez-Roques C."/>
            <person name="Bouchez O."/>
            <person name="Berard A."/>
            <person name="Debelle F."/>
            <person name="Munos S."/>
            <person name="Bendahmane A."/>
            <person name="Berges H."/>
            <person name="Niebel A."/>
            <person name="Buitink J."/>
            <person name="Frugier F."/>
            <person name="Benhamed M."/>
            <person name="Crespi M."/>
            <person name="Gouzy J."/>
            <person name="Gamas P."/>
        </authorList>
    </citation>
    <scope>NUCLEOTIDE SEQUENCE [LARGE SCALE GENOMIC DNA]</scope>
    <source>
        <strain evidence="17">cv. Jemalong A17</strain>
    </source>
</reference>
<evidence type="ECO:0000256" key="1">
    <source>
        <dbReference type="ARBA" id="ARBA00004609"/>
    </source>
</evidence>
<dbReference type="HOGENOM" id="CLU_058719_1_3_1"/>
<proteinExistence type="inferred from homology"/>